<accession>A0A2P2Q0L2</accession>
<sequence length="32" mass="3317">MNAMDAARAVLLASQPGPKIENARTPIAAQPI</sequence>
<protein>
    <submittedName>
        <fullName evidence="1">Uncharacterized protein</fullName>
    </submittedName>
</protein>
<name>A0A2P2Q0L2_RHIMU</name>
<proteinExistence type="predicted"/>
<evidence type="ECO:0000313" key="1">
    <source>
        <dbReference type="EMBL" id="MBX60483.1"/>
    </source>
</evidence>
<dbReference type="EMBL" id="GGEC01079999">
    <property type="protein sequence ID" value="MBX60483.1"/>
    <property type="molecule type" value="Transcribed_RNA"/>
</dbReference>
<dbReference type="AlphaFoldDB" id="A0A2P2Q0L2"/>
<reference evidence="1" key="1">
    <citation type="submission" date="2018-02" db="EMBL/GenBank/DDBJ databases">
        <title>Rhizophora mucronata_Transcriptome.</title>
        <authorList>
            <person name="Meera S.P."/>
            <person name="Sreeshan A."/>
            <person name="Augustine A."/>
        </authorList>
    </citation>
    <scope>NUCLEOTIDE SEQUENCE</scope>
    <source>
        <tissue evidence="1">Leaf</tissue>
    </source>
</reference>
<organism evidence="1">
    <name type="scientific">Rhizophora mucronata</name>
    <name type="common">Asiatic mangrove</name>
    <dbReference type="NCBI Taxonomy" id="61149"/>
    <lineage>
        <taxon>Eukaryota</taxon>
        <taxon>Viridiplantae</taxon>
        <taxon>Streptophyta</taxon>
        <taxon>Embryophyta</taxon>
        <taxon>Tracheophyta</taxon>
        <taxon>Spermatophyta</taxon>
        <taxon>Magnoliopsida</taxon>
        <taxon>eudicotyledons</taxon>
        <taxon>Gunneridae</taxon>
        <taxon>Pentapetalae</taxon>
        <taxon>rosids</taxon>
        <taxon>fabids</taxon>
        <taxon>Malpighiales</taxon>
        <taxon>Rhizophoraceae</taxon>
        <taxon>Rhizophora</taxon>
    </lineage>
</organism>